<feature type="transmembrane region" description="Helical" evidence="2">
    <location>
        <begin position="43"/>
        <end position="68"/>
    </location>
</feature>
<feature type="transmembrane region" description="Helical" evidence="2">
    <location>
        <begin position="80"/>
        <end position="98"/>
    </location>
</feature>
<evidence type="ECO:0000313" key="3">
    <source>
        <dbReference type="EMBL" id="MFC6015961.1"/>
    </source>
</evidence>
<dbReference type="Proteomes" id="UP001596203">
    <property type="component" value="Unassembled WGS sequence"/>
</dbReference>
<proteinExistence type="predicted"/>
<protein>
    <recommendedName>
        <fullName evidence="5">Transmembrane protein</fullName>
    </recommendedName>
</protein>
<comment type="caution">
    <text evidence="3">The sequence shown here is derived from an EMBL/GenBank/DDBJ whole genome shotgun (WGS) entry which is preliminary data.</text>
</comment>
<accession>A0ABW1K3X3</accession>
<keyword evidence="4" id="KW-1185">Reference proteome</keyword>
<reference evidence="4" key="1">
    <citation type="journal article" date="2019" name="Int. J. Syst. Evol. Microbiol.">
        <title>The Global Catalogue of Microorganisms (GCM) 10K type strain sequencing project: providing services to taxonomists for standard genome sequencing and annotation.</title>
        <authorList>
            <consortium name="The Broad Institute Genomics Platform"/>
            <consortium name="The Broad Institute Genome Sequencing Center for Infectious Disease"/>
            <person name="Wu L."/>
            <person name="Ma J."/>
        </authorList>
    </citation>
    <scope>NUCLEOTIDE SEQUENCE [LARGE SCALE GENOMIC DNA]</scope>
    <source>
        <strain evidence="4">ZS-35-S2</strain>
    </source>
</reference>
<name>A0ABW1K3X3_9ACTN</name>
<evidence type="ECO:0000256" key="1">
    <source>
        <dbReference type="SAM" id="MobiDB-lite"/>
    </source>
</evidence>
<evidence type="ECO:0008006" key="5">
    <source>
        <dbReference type="Google" id="ProtNLM"/>
    </source>
</evidence>
<dbReference type="RefSeq" id="WP_377418803.1">
    <property type="nucleotide sequence ID" value="NZ_JBHSPR010000007.1"/>
</dbReference>
<feature type="transmembrane region" description="Helical" evidence="2">
    <location>
        <begin position="110"/>
        <end position="129"/>
    </location>
</feature>
<evidence type="ECO:0000313" key="4">
    <source>
        <dbReference type="Proteomes" id="UP001596203"/>
    </source>
</evidence>
<keyword evidence="2" id="KW-0472">Membrane</keyword>
<keyword evidence="2" id="KW-1133">Transmembrane helix</keyword>
<sequence length="163" mass="17040">MLKRLHLIAAATGFATILVFWLSAVLTELFGSPDQVANVRRVILWGLLVLVPALVVAGATGSSMAGASTDPRITAKKRRMAFVAAIGLLLLVPAAFYLDRLASGGKVDALFHLAQTAELAAGAVSLVLMSRNVRDGLRISGRLATPAAGSTDNDPSVHGRRQA</sequence>
<evidence type="ECO:0000256" key="2">
    <source>
        <dbReference type="SAM" id="Phobius"/>
    </source>
</evidence>
<dbReference type="EMBL" id="JBHSPR010000007">
    <property type="protein sequence ID" value="MFC6015961.1"/>
    <property type="molecule type" value="Genomic_DNA"/>
</dbReference>
<gene>
    <name evidence="3" type="ORF">ACFP2T_07120</name>
</gene>
<feature type="region of interest" description="Disordered" evidence="1">
    <location>
        <begin position="144"/>
        <end position="163"/>
    </location>
</feature>
<keyword evidence="2" id="KW-0812">Transmembrane</keyword>
<organism evidence="3 4">
    <name type="scientific">Plantactinospora solaniradicis</name>
    <dbReference type="NCBI Taxonomy" id="1723736"/>
    <lineage>
        <taxon>Bacteria</taxon>
        <taxon>Bacillati</taxon>
        <taxon>Actinomycetota</taxon>
        <taxon>Actinomycetes</taxon>
        <taxon>Micromonosporales</taxon>
        <taxon>Micromonosporaceae</taxon>
        <taxon>Plantactinospora</taxon>
    </lineage>
</organism>